<sequence>MKVGELDYDPSACRVSVRTGHSLVHVTVWHPNWGSAATAALRSALFGGQGPEEGAVPDVRAARLMLDDALGAGQVTTWIGDVEVTDTAPTDAIGMDELADLLARRAAEASGPDGEPGWATVTFADGAARTVVPLARAVAPSCDVHAVVTLVVDLVASSDLTAAQIDERVLLVQDALADALAENAAGRIVALVTTDATGPVVTGGSGDTTTVHMYLDSDVPGVGGAVDPDGDRSVLNTLRAVASTWDIGDSEFDAQPDPGWDAVRHLRA</sequence>
<organism evidence="1 2">
    <name type="scientific">Candidatus Corynebacterium faecigallinarum</name>
    <dbReference type="NCBI Taxonomy" id="2838528"/>
    <lineage>
        <taxon>Bacteria</taxon>
        <taxon>Bacillati</taxon>
        <taxon>Actinomycetota</taxon>
        <taxon>Actinomycetes</taxon>
        <taxon>Mycobacteriales</taxon>
        <taxon>Corynebacteriaceae</taxon>
        <taxon>Corynebacterium</taxon>
    </lineage>
</organism>
<gene>
    <name evidence="1" type="ORF">H9751_01550</name>
</gene>
<dbReference type="AlphaFoldDB" id="A0A9D2TP16"/>
<name>A0A9D2TP16_9CORY</name>
<protein>
    <submittedName>
        <fullName evidence="1">Uncharacterized protein</fullName>
    </submittedName>
</protein>
<proteinExistence type="predicted"/>
<reference evidence="1" key="2">
    <citation type="submission" date="2021-04" db="EMBL/GenBank/DDBJ databases">
        <authorList>
            <person name="Gilroy R."/>
        </authorList>
    </citation>
    <scope>NUCLEOTIDE SEQUENCE</scope>
    <source>
        <strain evidence="1">ChiHjej13B12-4958</strain>
    </source>
</reference>
<evidence type="ECO:0000313" key="1">
    <source>
        <dbReference type="EMBL" id="HJC84238.1"/>
    </source>
</evidence>
<reference evidence="1" key="1">
    <citation type="journal article" date="2021" name="PeerJ">
        <title>Extensive microbial diversity within the chicken gut microbiome revealed by metagenomics and culture.</title>
        <authorList>
            <person name="Gilroy R."/>
            <person name="Ravi A."/>
            <person name="Getino M."/>
            <person name="Pursley I."/>
            <person name="Horton D.L."/>
            <person name="Alikhan N.F."/>
            <person name="Baker D."/>
            <person name="Gharbi K."/>
            <person name="Hall N."/>
            <person name="Watson M."/>
            <person name="Adriaenssens E.M."/>
            <person name="Foster-Nyarko E."/>
            <person name="Jarju S."/>
            <person name="Secka A."/>
            <person name="Antonio M."/>
            <person name="Oren A."/>
            <person name="Chaudhuri R.R."/>
            <person name="La Ragione R."/>
            <person name="Hildebrand F."/>
            <person name="Pallen M.J."/>
        </authorList>
    </citation>
    <scope>NUCLEOTIDE SEQUENCE</scope>
    <source>
        <strain evidence="1">ChiHjej13B12-4958</strain>
    </source>
</reference>
<comment type="caution">
    <text evidence="1">The sequence shown here is derived from an EMBL/GenBank/DDBJ whole genome shotgun (WGS) entry which is preliminary data.</text>
</comment>
<evidence type="ECO:0000313" key="2">
    <source>
        <dbReference type="Proteomes" id="UP000823858"/>
    </source>
</evidence>
<dbReference type="Proteomes" id="UP000823858">
    <property type="component" value="Unassembled WGS sequence"/>
</dbReference>
<accession>A0A9D2TP16</accession>
<dbReference type="EMBL" id="DWVP01000003">
    <property type="protein sequence ID" value="HJC84238.1"/>
    <property type="molecule type" value="Genomic_DNA"/>
</dbReference>